<accession>A0A7X0J0U9</accession>
<dbReference type="RefSeq" id="WP_184623696.1">
    <property type="nucleotide sequence ID" value="NZ_JACHCC010000003.1"/>
</dbReference>
<feature type="transmembrane region" description="Helical" evidence="1">
    <location>
        <begin position="180"/>
        <end position="199"/>
    </location>
</feature>
<evidence type="ECO:0008006" key="4">
    <source>
        <dbReference type="Google" id="ProtNLM"/>
    </source>
</evidence>
<dbReference type="Proteomes" id="UP000521017">
    <property type="component" value="Unassembled WGS sequence"/>
</dbReference>
<feature type="transmembrane region" description="Helical" evidence="1">
    <location>
        <begin position="47"/>
        <end position="69"/>
    </location>
</feature>
<evidence type="ECO:0000313" key="3">
    <source>
        <dbReference type="Proteomes" id="UP000521017"/>
    </source>
</evidence>
<feature type="transmembrane region" description="Helical" evidence="1">
    <location>
        <begin position="107"/>
        <end position="126"/>
    </location>
</feature>
<feature type="transmembrane region" description="Helical" evidence="1">
    <location>
        <begin position="229"/>
        <end position="250"/>
    </location>
</feature>
<reference evidence="2 3" key="1">
    <citation type="submission" date="2020-08" db="EMBL/GenBank/DDBJ databases">
        <title>Genomic Encyclopedia of Type Strains, Phase IV (KMG-V): Genome sequencing to study the core and pangenomes of soil and plant-associated prokaryotes.</title>
        <authorList>
            <person name="Whitman W."/>
        </authorList>
    </citation>
    <scope>NUCLEOTIDE SEQUENCE [LARGE SCALE GENOMIC DNA]</scope>
    <source>
        <strain evidence="2 3">M2T3</strain>
    </source>
</reference>
<keyword evidence="1" id="KW-0472">Membrane</keyword>
<feature type="transmembrane region" description="Helical" evidence="1">
    <location>
        <begin position="7"/>
        <end position="27"/>
    </location>
</feature>
<evidence type="ECO:0000313" key="2">
    <source>
        <dbReference type="EMBL" id="MBB6499030.1"/>
    </source>
</evidence>
<dbReference type="EMBL" id="JACHCC010000003">
    <property type="protein sequence ID" value="MBB6499030.1"/>
    <property type="molecule type" value="Genomic_DNA"/>
</dbReference>
<proteinExistence type="predicted"/>
<dbReference type="PANTHER" id="PTHR33802">
    <property type="entry name" value="SI:CH211-161H7.5-RELATED"/>
    <property type="match status" value="1"/>
</dbReference>
<name>A0A7X0J0U9_9SPHI</name>
<dbReference type="PANTHER" id="PTHR33802:SF1">
    <property type="entry name" value="XK-RELATED PROTEIN"/>
    <property type="match status" value="1"/>
</dbReference>
<protein>
    <recommendedName>
        <fullName evidence="4">Tryptophan-rich sensory protein</fullName>
    </recommendedName>
</protein>
<dbReference type="InterPro" id="IPR038330">
    <property type="entry name" value="TspO/MBR-related_sf"/>
</dbReference>
<organism evidence="2 3">
    <name type="scientific">Pedobacter cryoconitis</name>
    <dbReference type="NCBI Taxonomy" id="188932"/>
    <lineage>
        <taxon>Bacteria</taxon>
        <taxon>Pseudomonadati</taxon>
        <taxon>Bacteroidota</taxon>
        <taxon>Sphingobacteriia</taxon>
        <taxon>Sphingobacteriales</taxon>
        <taxon>Sphingobacteriaceae</taxon>
        <taxon>Pedobacter</taxon>
    </lineage>
</organism>
<dbReference type="AlphaFoldDB" id="A0A7X0J0U9"/>
<keyword evidence="1" id="KW-1133">Transmembrane helix</keyword>
<evidence type="ECO:0000256" key="1">
    <source>
        <dbReference type="SAM" id="Phobius"/>
    </source>
</evidence>
<gene>
    <name evidence="2" type="ORF">HDF25_001171</name>
</gene>
<keyword evidence="1" id="KW-0812">Transmembrane</keyword>
<sequence length="260" mass="29143">MKKTLAIANGFALIVTILINYLSNAGILNGNTMKTVSDKYFNYFTPAGYAFSIWGLIYLGLLGFVFYSWRNLLQDKEEDSVLLKIGWWFVLSCCANSLWVVAWLYDYTGASVLIMAVLLISLLKIITNTRMELDAYPFKMYLFVFWPFALYSGWITVALIANIAAFLTKVNWSGWGISNVIWTIVMICIAGLINVFMISVRNLREYGLVGVWGLLAISVSNNHTNGSTAVAYTCYIVVAILLVFIGISGLKNRGNSFEKM</sequence>
<feature type="transmembrane region" description="Helical" evidence="1">
    <location>
        <begin position="138"/>
        <end position="168"/>
    </location>
</feature>
<dbReference type="Gene3D" id="1.20.1260.100">
    <property type="entry name" value="TspO/MBR protein"/>
    <property type="match status" value="1"/>
</dbReference>
<feature type="transmembrane region" description="Helical" evidence="1">
    <location>
        <begin position="81"/>
        <end position="101"/>
    </location>
</feature>
<comment type="caution">
    <text evidence="2">The sequence shown here is derived from an EMBL/GenBank/DDBJ whole genome shotgun (WGS) entry which is preliminary data.</text>
</comment>